<evidence type="ECO:0000256" key="1">
    <source>
        <dbReference type="ARBA" id="ARBA00022664"/>
    </source>
</evidence>
<organism evidence="4 5">
    <name type="scientific">Aspergillus ruber (strain CBS 135680)</name>
    <dbReference type="NCBI Taxonomy" id="1388766"/>
    <lineage>
        <taxon>Eukaryota</taxon>
        <taxon>Fungi</taxon>
        <taxon>Dikarya</taxon>
        <taxon>Ascomycota</taxon>
        <taxon>Pezizomycotina</taxon>
        <taxon>Eurotiomycetes</taxon>
        <taxon>Eurotiomycetidae</taxon>
        <taxon>Eurotiales</taxon>
        <taxon>Aspergillaceae</taxon>
        <taxon>Aspergillus</taxon>
        <taxon>Aspergillus subgen. Aspergillus</taxon>
    </lineage>
</organism>
<dbReference type="GeneID" id="63695337"/>
<name>A0A017SBK6_ASPRC</name>
<dbReference type="EMBL" id="KK088426">
    <property type="protein sequence ID" value="EYE94428.1"/>
    <property type="molecule type" value="Genomic_DNA"/>
</dbReference>
<dbReference type="Pfam" id="PF10433">
    <property type="entry name" value="Beta-prop_RSE1_1st"/>
    <property type="match status" value="1"/>
</dbReference>
<gene>
    <name evidence="4" type="ORF">EURHEDRAFT_403391</name>
</gene>
<dbReference type="GO" id="GO:0006397">
    <property type="term" value="P:mRNA processing"/>
    <property type="evidence" value="ECO:0007669"/>
    <property type="project" value="UniProtKB-KW"/>
</dbReference>
<dbReference type="RefSeq" id="XP_040638116.1">
    <property type="nucleotide sequence ID" value="XM_040780213.1"/>
</dbReference>
<keyword evidence="5" id="KW-1185">Reference proteome</keyword>
<sequence length="1289" mass="143639">MTSHQDPDIPMANAPDEIREFVRQRESEMGQLSIPSKPRVGLLSHTVVPSPTIQWILPAHLRSQRHNDVVFVGDRHIQIREAVSGIHLEDVTSKSDFDAQIMAAKVINVGTELPWETQMKQGAGHLATNKPQDDLPPQVLVLSLASRELVFLYYSMAGEGQFVCYRRPLPNDVNLFEQFGRNVAVEPRSRAIAVSASCDYFGIFMLKEPPVLQSQMTNNQLDPILEERFFHVDGDILFMEFLYPKSEGENKIILLLLIAQNQITHAICYEWDANISLRNASPRLTRRLLPFEDRLPTMVIPLTKTSSFMLVTPSSMAVYKNRLDPRRQPSRYPLPFCDKQAQRSPLWTRWARPLRNWIYNQKHDDIYLCREDGRIFYLEIGNEGEIENQTFLGLLHCDVDAAFDTLDIGHEGGDLLLAAGNMGDGGLFVQKARDHPRCVQKFMNWTPVTDSVVVKSTAHYSLATDVASDRLFVCSASTFGKGAVSEIRYGIEAQIGLAVALEGLSSTRDIWTMADDVNGGVCILTTDPVSSLLIYMPADFGEEICAVDEEESGLDFSCQTLAAGCTQSGAIVQVTERAVRLGTVAGFPGVRHDYGQSESVAAAAINESAGLVATVIRSHKGSQLHLIRINSADSQHQLSGTGTQIDINHEPVSMSIERLGFSCFVFIGTGSGKLLIYRVIEDTITLVTGIDINVEESVDISKAIESLAIISIATDDSLERVILFCGLRSGILVSFGVTVDNDNFNSPISEPCMKQGTPQRLGHTSVKVQSKGNAALLTCGEGFWQVSCVEDGELLEYTLQRVWITDQNNPAYYPKTIYGFTTSNIVNPNMDDAFNSLFCVADEQLFICTLDRESKTIPRRINLPGSANRLAYSKHLKSLIVSYTKTELDTSLDPVKRFTRPMVDFIDPDFQDSAISLPSTEEVSQTWRPQGAAGEKITCILEWTPRKGDEEYHLIVIGTARKNQQERGRVIFLQTSRDTSNPSQIECSVKYVHKFEGPVYAITPYGPFTLMVSSGHEIIPLEPKFSRTRWGRAARYSTVSPAISISAHEPYVYLSTARESLMVLKASDDKLNMYAYDRHRHDGLSHVHIGGPLNLTVASSRGGTVSVLTENGVTETDKMMPHSLCEAHLPLSVMKLSLGSKLSPLNSSSRVLYGSTINGTTYRFLTLGEKDWRLLRLLQNMCEKDPRICPFTPKRKRLRNPVESESVESSPSRMHVDGDILSRLVARGARYLHRMLVSRDLYDPSSLDTGTAQATMERFSVLAEDVLGRSTNQVEAVMKWLRNILHMQF</sequence>
<dbReference type="InterPro" id="IPR015943">
    <property type="entry name" value="WD40/YVTN_repeat-like_dom_sf"/>
</dbReference>
<evidence type="ECO:0000259" key="3">
    <source>
        <dbReference type="Pfam" id="PF23726"/>
    </source>
</evidence>
<dbReference type="OrthoDB" id="20774at2759"/>
<protein>
    <submittedName>
        <fullName evidence="4">Thermotolerance protein</fullName>
    </submittedName>
</protein>
<evidence type="ECO:0000259" key="2">
    <source>
        <dbReference type="Pfam" id="PF10433"/>
    </source>
</evidence>
<accession>A0A017SBK6</accession>
<dbReference type="HOGENOM" id="CLU_003539_0_0_1"/>
<reference evidence="5" key="1">
    <citation type="journal article" date="2014" name="Nat. Commun.">
        <title>Genomic adaptations of the halophilic Dead Sea filamentous fungus Eurotium rubrum.</title>
        <authorList>
            <person name="Kis-Papo T."/>
            <person name="Weig A.R."/>
            <person name="Riley R."/>
            <person name="Persoh D."/>
            <person name="Salamov A."/>
            <person name="Sun H."/>
            <person name="Lipzen A."/>
            <person name="Wasser S.P."/>
            <person name="Rambold G."/>
            <person name="Grigoriev I.V."/>
            <person name="Nevo E."/>
        </authorList>
    </citation>
    <scope>NUCLEOTIDE SEQUENCE [LARGE SCALE GENOMIC DNA]</scope>
    <source>
        <strain evidence="5">CBS 135680</strain>
    </source>
</reference>
<feature type="domain" description="RSE1/DDB1/CPSF1 first beta-propeller" evidence="2">
    <location>
        <begin position="53"/>
        <end position="442"/>
    </location>
</feature>
<feature type="domain" description="RSE1/DDB1/CPSF1 second beta-propeller" evidence="3">
    <location>
        <begin position="541"/>
        <end position="784"/>
    </location>
</feature>
<dbReference type="InterPro" id="IPR058543">
    <property type="entry name" value="Beta-prop_RSE1/DDB1/CPSF1_2nd"/>
</dbReference>
<dbReference type="Pfam" id="PF23726">
    <property type="entry name" value="Beta-prop_RSE1_2nd"/>
    <property type="match status" value="1"/>
</dbReference>
<dbReference type="Gene3D" id="2.130.10.10">
    <property type="entry name" value="YVTN repeat-like/Quinoprotein amine dehydrogenase"/>
    <property type="match status" value="2"/>
</dbReference>
<proteinExistence type="predicted"/>
<dbReference type="InterPro" id="IPR018846">
    <property type="entry name" value="Beta-prop_RSE1/DDB1/CPSF1_1st"/>
</dbReference>
<dbReference type="PANTHER" id="PTHR10644">
    <property type="entry name" value="DNA REPAIR/RNA PROCESSING CPSF FAMILY"/>
    <property type="match status" value="1"/>
</dbReference>
<keyword evidence="1" id="KW-0507">mRNA processing</keyword>
<evidence type="ECO:0000313" key="5">
    <source>
        <dbReference type="Proteomes" id="UP000019804"/>
    </source>
</evidence>
<dbReference type="Proteomes" id="UP000019804">
    <property type="component" value="Unassembled WGS sequence"/>
</dbReference>
<dbReference type="STRING" id="1388766.A0A017SBK6"/>
<evidence type="ECO:0000313" key="4">
    <source>
        <dbReference type="EMBL" id="EYE94428.1"/>
    </source>
</evidence>
<dbReference type="InterPro" id="IPR050358">
    <property type="entry name" value="RSE1/DDB1/CFT1"/>
</dbReference>